<dbReference type="Gene3D" id="3.30.70.100">
    <property type="match status" value="1"/>
</dbReference>
<organism evidence="1 2">
    <name type="scientific">Streptomyces hundungensis</name>
    <dbReference type="NCBI Taxonomy" id="1077946"/>
    <lineage>
        <taxon>Bacteria</taxon>
        <taxon>Bacillati</taxon>
        <taxon>Actinomycetota</taxon>
        <taxon>Actinomycetes</taxon>
        <taxon>Kitasatosporales</taxon>
        <taxon>Streptomycetaceae</taxon>
        <taxon>Streptomyces</taxon>
    </lineage>
</organism>
<gene>
    <name evidence="1" type="ORF">DWB77_07485</name>
</gene>
<sequence length="205" mass="22099">MTRFSDLVHPSAGTALMSQWLTGTAERSRTAADTMLGEWASAPAPPGRLAQHIFLATDGSGLLFYAQWSSDEAHLRWARTHRPQLVSRVDALVPGIERPGLTRTRLADSLVHDATRPAGLLVVSTAAHEGNDTAVLTAGMPLPGLLATYVHHTQDGEQTIRITEWDHARDYEAARTTGPGRQYTLYGGVVDEDGAAGLTLPLRQA</sequence>
<dbReference type="EMBL" id="CP032698">
    <property type="protein sequence ID" value="AYG85268.1"/>
    <property type="molecule type" value="Genomic_DNA"/>
</dbReference>
<dbReference type="AlphaFoldDB" id="A0A387HSQ1"/>
<proteinExistence type="predicted"/>
<protein>
    <recommendedName>
        <fullName evidence="3">Antibiotic biosynthesis monooxygenase</fullName>
    </recommendedName>
</protein>
<accession>A0A387HSQ1</accession>
<evidence type="ECO:0008006" key="3">
    <source>
        <dbReference type="Google" id="ProtNLM"/>
    </source>
</evidence>
<keyword evidence="2" id="KW-1185">Reference proteome</keyword>
<dbReference type="Proteomes" id="UP000271554">
    <property type="component" value="Chromosome"/>
</dbReference>
<dbReference type="OrthoDB" id="1493813at2"/>
<dbReference type="KEGG" id="shun:DWB77_07485"/>
<name>A0A387HSQ1_9ACTN</name>
<reference evidence="1 2" key="1">
    <citation type="submission" date="2018-10" db="EMBL/GenBank/DDBJ databases">
        <title>Relationship between Morphology and Antimicrobial Activity in Streptomyces.</title>
        <authorList>
            <person name="Kang H.J."/>
            <person name="Kim S.B."/>
        </authorList>
    </citation>
    <scope>NUCLEOTIDE SEQUENCE [LARGE SCALE GENOMIC DNA]</scope>
    <source>
        <strain evidence="1 2">BH38</strain>
    </source>
</reference>
<evidence type="ECO:0000313" key="2">
    <source>
        <dbReference type="Proteomes" id="UP000271554"/>
    </source>
</evidence>
<evidence type="ECO:0000313" key="1">
    <source>
        <dbReference type="EMBL" id="AYG85268.1"/>
    </source>
</evidence>
<dbReference type="RefSeq" id="WP_120727118.1">
    <property type="nucleotide sequence ID" value="NZ_CP032698.1"/>
</dbReference>